<dbReference type="SMART" id="SM00175">
    <property type="entry name" value="RAB"/>
    <property type="match status" value="1"/>
</dbReference>
<dbReference type="Pfam" id="PF00071">
    <property type="entry name" value="Ras"/>
    <property type="match status" value="1"/>
</dbReference>
<dbReference type="AlphaFoldDB" id="A0A087U1F9"/>
<evidence type="ECO:0000313" key="5">
    <source>
        <dbReference type="Proteomes" id="UP000054359"/>
    </source>
</evidence>
<dbReference type="OrthoDB" id="5239715at2759"/>
<protein>
    <submittedName>
        <fullName evidence="4">GTP-binding protein RAD</fullName>
    </submittedName>
</protein>
<reference evidence="4 5" key="1">
    <citation type="submission" date="2013-11" db="EMBL/GenBank/DDBJ databases">
        <title>Genome sequencing of Stegodyphus mimosarum.</title>
        <authorList>
            <person name="Bechsgaard J."/>
        </authorList>
    </citation>
    <scope>NUCLEOTIDE SEQUENCE [LARGE SCALE GENOMIC DNA]</scope>
</reference>
<dbReference type="SUPFAM" id="SSF52540">
    <property type="entry name" value="P-loop containing nucleoside triphosphate hydrolases"/>
    <property type="match status" value="1"/>
</dbReference>
<dbReference type="PRINTS" id="PR00449">
    <property type="entry name" value="RASTRNSFRMNG"/>
</dbReference>
<accession>A0A087U1F9</accession>
<dbReference type="OMA" id="MHARNAM"/>
<evidence type="ECO:0000256" key="3">
    <source>
        <dbReference type="SAM" id="MobiDB-lite"/>
    </source>
</evidence>
<feature type="region of interest" description="Disordered" evidence="3">
    <location>
        <begin position="87"/>
        <end position="153"/>
    </location>
</feature>
<organism evidence="4 5">
    <name type="scientific">Stegodyphus mimosarum</name>
    <name type="common">African social velvet spider</name>
    <dbReference type="NCBI Taxonomy" id="407821"/>
    <lineage>
        <taxon>Eukaryota</taxon>
        <taxon>Metazoa</taxon>
        <taxon>Ecdysozoa</taxon>
        <taxon>Arthropoda</taxon>
        <taxon>Chelicerata</taxon>
        <taxon>Arachnida</taxon>
        <taxon>Araneae</taxon>
        <taxon>Araneomorphae</taxon>
        <taxon>Entelegynae</taxon>
        <taxon>Eresoidea</taxon>
        <taxon>Eresidae</taxon>
        <taxon>Stegodyphus</taxon>
    </lineage>
</organism>
<feature type="compositionally biased region" description="Polar residues" evidence="3">
    <location>
        <begin position="198"/>
        <end position="207"/>
    </location>
</feature>
<dbReference type="PROSITE" id="PS51421">
    <property type="entry name" value="RAS"/>
    <property type="match status" value="1"/>
</dbReference>
<sequence>MTPVSDLRKLSLRPDSQIVVSRSQSDTSYESLAAVMVDKRARRASEWATSDKNKKMVLRPLQLNGGDPKECNSLLYRRLSKASMKTHCTPQSAPATEALHKDGVSRTYSVKSVKKISEARQRHRGSSIPSEEGHSTGARVKERTVSNRSLPLPGDETEYLRLRNFSVTSKGVVNRGDSFRSRSASHVPGLNAGEEENVTANTATPSPVTEEPKELLAQKKPYKVLLIGAPGVGKTSMWKQFMTSDYICAFDFAAELEIDRIITVVLNNEESQIEFEEETFQDGDANVTSLDPDAFVIVYSVTDRKSYSYAKVILSQIQRHLDTKAVILVGNKTDLARLRVVSTD</sequence>
<gene>
    <name evidence="4" type="ORF">X975_03711</name>
</gene>
<evidence type="ECO:0000313" key="4">
    <source>
        <dbReference type="EMBL" id="KFM71198.1"/>
    </source>
</evidence>
<feature type="compositionally biased region" description="Basic and acidic residues" evidence="3">
    <location>
        <begin position="131"/>
        <end position="145"/>
    </location>
</feature>
<dbReference type="Proteomes" id="UP000054359">
    <property type="component" value="Unassembled WGS sequence"/>
</dbReference>
<dbReference type="InterPro" id="IPR051641">
    <property type="entry name" value="RGK_GTP-binding_reg"/>
</dbReference>
<keyword evidence="2" id="KW-0597">Phosphoprotein</keyword>
<dbReference type="GO" id="GO:0005525">
    <property type="term" value="F:GTP binding"/>
    <property type="evidence" value="ECO:0007669"/>
    <property type="project" value="InterPro"/>
</dbReference>
<dbReference type="SMART" id="SM00173">
    <property type="entry name" value="RAS"/>
    <property type="match status" value="1"/>
</dbReference>
<proteinExistence type="inferred from homology"/>
<dbReference type="GO" id="GO:0005886">
    <property type="term" value="C:plasma membrane"/>
    <property type="evidence" value="ECO:0007669"/>
    <property type="project" value="TreeGrafter"/>
</dbReference>
<dbReference type="GO" id="GO:0003924">
    <property type="term" value="F:GTPase activity"/>
    <property type="evidence" value="ECO:0007669"/>
    <property type="project" value="InterPro"/>
</dbReference>
<dbReference type="PROSITE" id="PS51419">
    <property type="entry name" value="RAB"/>
    <property type="match status" value="1"/>
</dbReference>
<dbReference type="Gene3D" id="3.40.50.300">
    <property type="entry name" value="P-loop containing nucleotide triphosphate hydrolases"/>
    <property type="match status" value="1"/>
</dbReference>
<dbReference type="STRING" id="407821.A0A087U1F9"/>
<evidence type="ECO:0000256" key="1">
    <source>
        <dbReference type="ARBA" id="ARBA00008846"/>
    </source>
</evidence>
<feature type="non-terminal residue" evidence="4">
    <location>
        <position position="344"/>
    </location>
</feature>
<feature type="region of interest" description="Disordered" evidence="3">
    <location>
        <begin position="176"/>
        <end position="211"/>
    </location>
</feature>
<dbReference type="InterPro" id="IPR027417">
    <property type="entry name" value="P-loop_NTPase"/>
</dbReference>
<dbReference type="EMBL" id="KK117700">
    <property type="protein sequence ID" value="KFM71198.1"/>
    <property type="molecule type" value="Genomic_DNA"/>
</dbReference>
<keyword evidence="5" id="KW-1185">Reference proteome</keyword>
<dbReference type="GO" id="GO:0005246">
    <property type="term" value="F:calcium channel regulator activity"/>
    <property type="evidence" value="ECO:0007669"/>
    <property type="project" value="TreeGrafter"/>
</dbReference>
<dbReference type="PANTHER" id="PTHR45775:SF6">
    <property type="entry name" value="RAD, GEM_KIR FAMILY MEMBER 2, ISOFORM C"/>
    <property type="match status" value="1"/>
</dbReference>
<comment type="similarity">
    <text evidence="1">Belongs to the small GTPase superfamily. RGK family.</text>
</comment>
<dbReference type="PANTHER" id="PTHR45775">
    <property type="entry name" value="RAD, GEM/KIR FAMILY MEMBER 2, ISOFORM C"/>
    <property type="match status" value="1"/>
</dbReference>
<dbReference type="InterPro" id="IPR001806">
    <property type="entry name" value="Small_GTPase"/>
</dbReference>
<name>A0A087U1F9_STEMI</name>
<evidence type="ECO:0000256" key="2">
    <source>
        <dbReference type="ARBA" id="ARBA00022553"/>
    </source>
</evidence>